<evidence type="ECO:0000256" key="2">
    <source>
        <dbReference type="ARBA" id="ARBA00009285"/>
    </source>
</evidence>
<comment type="similarity">
    <text evidence="2">Belongs to the NXF family.</text>
</comment>
<evidence type="ECO:0000259" key="8">
    <source>
        <dbReference type="PROSITE" id="PS51281"/>
    </source>
</evidence>
<keyword evidence="5" id="KW-0677">Repeat</keyword>
<dbReference type="GO" id="GO:0016973">
    <property type="term" value="P:poly(A)+ mRNA export from nucleus"/>
    <property type="evidence" value="ECO:0007669"/>
    <property type="project" value="TreeGrafter"/>
</dbReference>
<dbReference type="PANTHER" id="PTHR10662">
    <property type="entry name" value="NUCLEAR RNA EXPORT FACTOR"/>
    <property type="match status" value="1"/>
</dbReference>
<dbReference type="Pfam" id="PF03943">
    <property type="entry name" value="TAP_C"/>
    <property type="match status" value="1"/>
</dbReference>
<feature type="domain" description="TAP-C" evidence="8">
    <location>
        <begin position="33"/>
        <end position="88"/>
    </location>
</feature>
<name>A0A8T2JJH5_9PIPI</name>
<dbReference type="PANTHER" id="PTHR10662:SF50">
    <property type="entry name" value="NUCLEAR RNA EXPORT FACTOR 1"/>
    <property type="match status" value="1"/>
</dbReference>
<accession>A0A8T2JJH5</accession>
<dbReference type="Proteomes" id="UP000812440">
    <property type="component" value="Chromosome 5"/>
</dbReference>
<dbReference type="SMART" id="SM00804">
    <property type="entry name" value="TAP_C"/>
    <property type="match status" value="1"/>
</dbReference>
<reference evidence="9" key="1">
    <citation type="thesis" date="2020" institute="ProQuest LLC" country="789 East Eisenhower Parkway, Ann Arbor, MI, USA">
        <title>Comparative Genomics and Chromosome Evolution.</title>
        <authorList>
            <person name="Mudd A.B."/>
        </authorList>
    </citation>
    <scope>NUCLEOTIDE SEQUENCE</scope>
    <source>
        <strain evidence="9">Female2</strain>
        <tissue evidence="9">Blood</tissue>
    </source>
</reference>
<dbReference type="FunFam" id="1.10.8.10:FF:000018">
    <property type="entry name" value="Nuclear RNA export factor 1"/>
    <property type="match status" value="1"/>
</dbReference>
<gene>
    <name evidence="9" type="ORF">GDO86_009141</name>
</gene>
<dbReference type="GO" id="GO:0003723">
    <property type="term" value="F:RNA binding"/>
    <property type="evidence" value="ECO:0007669"/>
    <property type="project" value="TreeGrafter"/>
</dbReference>
<keyword evidence="6" id="KW-0509">mRNA transport</keyword>
<dbReference type="InterPro" id="IPR009060">
    <property type="entry name" value="UBA-like_sf"/>
</dbReference>
<evidence type="ECO:0000256" key="5">
    <source>
        <dbReference type="ARBA" id="ARBA00022737"/>
    </source>
</evidence>
<proteinExistence type="inferred from homology"/>
<dbReference type="Gene3D" id="1.10.8.10">
    <property type="entry name" value="DNA helicase RuvA subunit, C-terminal domain"/>
    <property type="match status" value="1"/>
</dbReference>
<evidence type="ECO:0000313" key="9">
    <source>
        <dbReference type="EMBL" id="KAG8443838.1"/>
    </source>
</evidence>
<dbReference type="PROSITE" id="PS51281">
    <property type="entry name" value="TAP_C"/>
    <property type="match status" value="1"/>
</dbReference>
<dbReference type="EMBL" id="JAACNH010000004">
    <property type="protein sequence ID" value="KAG8443838.1"/>
    <property type="molecule type" value="Genomic_DNA"/>
</dbReference>
<evidence type="ECO:0000256" key="1">
    <source>
        <dbReference type="ARBA" id="ARBA00004123"/>
    </source>
</evidence>
<protein>
    <recommendedName>
        <fullName evidence="8">TAP-C domain-containing protein</fullName>
    </recommendedName>
</protein>
<comment type="subcellular location">
    <subcellularLocation>
        <location evidence="1">Nucleus</location>
    </subcellularLocation>
</comment>
<keyword evidence="4" id="KW-0433">Leucine-rich repeat</keyword>
<evidence type="ECO:0000256" key="3">
    <source>
        <dbReference type="ARBA" id="ARBA00022448"/>
    </source>
</evidence>
<dbReference type="GO" id="GO:0005634">
    <property type="term" value="C:nucleus"/>
    <property type="evidence" value="ECO:0007669"/>
    <property type="project" value="UniProtKB-SubCell"/>
</dbReference>
<organism evidence="9 10">
    <name type="scientific">Hymenochirus boettgeri</name>
    <name type="common">Congo dwarf clawed frog</name>
    <dbReference type="NCBI Taxonomy" id="247094"/>
    <lineage>
        <taxon>Eukaryota</taxon>
        <taxon>Metazoa</taxon>
        <taxon>Chordata</taxon>
        <taxon>Craniata</taxon>
        <taxon>Vertebrata</taxon>
        <taxon>Euteleostomi</taxon>
        <taxon>Amphibia</taxon>
        <taxon>Batrachia</taxon>
        <taxon>Anura</taxon>
        <taxon>Pipoidea</taxon>
        <taxon>Pipidae</taxon>
        <taxon>Pipinae</taxon>
        <taxon>Hymenochirus</taxon>
    </lineage>
</organism>
<dbReference type="OrthoDB" id="25872at2759"/>
<comment type="caution">
    <text evidence="9">The sequence shown here is derived from an EMBL/GenBank/DDBJ whole genome shotgun (WGS) entry which is preliminary data.</text>
</comment>
<dbReference type="InterPro" id="IPR030217">
    <property type="entry name" value="NXF_fam"/>
</dbReference>
<keyword evidence="7" id="KW-0539">Nucleus</keyword>
<evidence type="ECO:0000256" key="7">
    <source>
        <dbReference type="ARBA" id="ARBA00023242"/>
    </source>
</evidence>
<evidence type="ECO:0000313" key="10">
    <source>
        <dbReference type="Proteomes" id="UP000812440"/>
    </source>
</evidence>
<dbReference type="InterPro" id="IPR005637">
    <property type="entry name" value="TAP_C_dom"/>
</dbReference>
<sequence>MVIKHSYSGISDAISITNQHDAPSQSRDLVPFNGNMAILRKFTEITGMKTEWALKCLDDNKWNVEQAEGIFTLLKERGAIPDDAFKTSI</sequence>
<evidence type="ECO:0000256" key="6">
    <source>
        <dbReference type="ARBA" id="ARBA00022816"/>
    </source>
</evidence>
<dbReference type="AlphaFoldDB" id="A0A8T2JJH5"/>
<keyword evidence="3" id="KW-0813">Transport</keyword>
<keyword evidence="10" id="KW-1185">Reference proteome</keyword>
<evidence type="ECO:0000256" key="4">
    <source>
        <dbReference type="ARBA" id="ARBA00022614"/>
    </source>
</evidence>
<dbReference type="CDD" id="cd14342">
    <property type="entry name" value="UBA_TAP-C"/>
    <property type="match status" value="1"/>
</dbReference>
<dbReference type="SUPFAM" id="SSF46934">
    <property type="entry name" value="UBA-like"/>
    <property type="match status" value="1"/>
</dbReference>